<proteinExistence type="predicted"/>
<dbReference type="PANTHER" id="PTHR24421:SF10">
    <property type="entry name" value="NITRATE_NITRITE SENSOR PROTEIN NARQ"/>
    <property type="match status" value="1"/>
</dbReference>
<dbReference type="InterPro" id="IPR011712">
    <property type="entry name" value="Sig_transdc_His_kin_sub3_dim/P"/>
</dbReference>
<dbReference type="Gene3D" id="1.20.5.1930">
    <property type="match status" value="1"/>
</dbReference>
<dbReference type="RefSeq" id="WP_377466276.1">
    <property type="nucleotide sequence ID" value="NZ_JBHUOP010000003.1"/>
</dbReference>
<gene>
    <name evidence="11" type="ORF">ACFSYH_07595</name>
</gene>
<dbReference type="PANTHER" id="PTHR24421">
    <property type="entry name" value="NITRATE/NITRITE SENSOR PROTEIN NARX-RELATED"/>
    <property type="match status" value="1"/>
</dbReference>
<keyword evidence="9" id="KW-0812">Transmembrane</keyword>
<comment type="caution">
    <text evidence="11">The sequence shown here is derived from an EMBL/GenBank/DDBJ whole genome shotgun (WGS) entry which is preliminary data.</text>
</comment>
<evidence type="ECO:0000256" key="9">
    <source>
        <dbReference type="SAM" id="Phobius"/>
    </source>
</evidence>
<keyword evidence="3" id="KW-0597">Phosphoprotein</keyword>
<keyword evidence="9" id="KW-1133">Transmembrane helix</keyword>
<dbReference type="InterPro" id="IPR050482">
    <property type="entry name" value="Sensor_HK_TwoCompSys"/>
</dbReference>
<evidence type="ECO:0000256" key="5">
    <source>
        <dbReference type="ARBA" id="ARBA00022741"/>
    </source>
</evidence>
<keyword evidence="9" id="KW-0472">Membrane</keyword>
<feature type="transmembrane region" description="Helical" evidence="9">
    <location>
        <begin position="47"/>
        <end position="71"/>
    </location>
</feature>
<dbReference type="EMBL" id="JBHUOP010000003">
    <property type="protein sequence ID" value="MFD2840436.1"/>
    <property type="molecule type" value="Genomic_DNA"/>
</dbReference>
<dbReference type="GO" id="GO:0016301">
    <property type="term" value="F:kinase activity"/>
    <property type="evidence" value="ECO:0007669"/>
    <property type="project" value="UniProtKB-KW"/>
</dbReference>
<keyword evidence="12" id="KW-1185">Reference proteome</keyword>
<accession>A0ABW5XDN9</accession>
<dbReference type="CDD" id="cd16917">
    <property type="entry name" value="HATPase_UhpB-NarQ-NarX-like"/>
    <property type="match status" value="1"/>
</dbReference>
<keyword evidence="4" id="KW-0808">Transferase</keyword>
<dbReference type="EC" id="2.7.13.3" evidence="2"/>
<evidence type="ECO:0000256" key="3">
    <source>
        <dbReference type="ARBA" id="ARBA00022553"/>
    </source>
</evidence>
<reference evidence="12" key="1">
    <citation type="journal article" date="2019" name="Int. J. Syst. Evol. Microbiol.">
        <title>The Global Catalogue of Microorganisms (GCM) 10K type strain sequencing project: providing services to taxonomists for standard genome sequencing and annotation.</title>
        <authorList>
            <consortium name="The Broad Institute Genomics Platform"/>
            <consortium name="The Broad Institute Genome Sequencing Center for Infectious Disease"/>
            <person name="Wu L."/>
            <person name="Ma J."/>
        </authorList>
    </citation>
    <scope>NUCLEOTIDE SEQUENCE [LARGE SCALE GENOMIC DNA]</scope>
    <source>
        <strain evidence="12">KCTC 33576</strain>
    </source>
</reference>
<evidence type="ECO:0000313" key="11">
    <source>
        <dbReference type="EMBL" id="MFD2840436.1"/>
    </source>
</evidence>
<organism evidence="11 12">
    <name type="scientific">Populibacterium corticicola</name>
    <dbReference type="NCBI Taxonomy" id="1812826"/>
    <lineage>
        <taxon>Bacteria</taxon>
        <taxon>Bacillati</taxon>
        <taxon>Actinomycetota</taxon>
        <taxon>Actinomycetes</taxon>
        <taxon>Micrococcales</taxon>
        <taxon>Jonesiaceae</taxon>
        <taxon>Populibacterium</taxon>
    </lineage>
</organism>
<evidence type="ECO:0000256" key="8">
    <source>
        <dbReference type="ARBA" id="ARBA00023012"/>
    </source>
</evidence>
<evidence type="ECO:0000313" key="12">
    <source>
        <dbReference type="Proteomes" id="UP001597391"/>
    </source>
</evidence>
<keyword evidence="7" id="KW-0067">ATP-binding</keyword>
<evidence type="ECO:0000256" key="7">
    <source>
        <dbReference type="ARBA" id="ARBA00022840"/>
    </source>
</evidence>
<dbReference type="Proteomes" id="UP001597391">
    <property type="component" value="Unassembled WGS sequence"/>
</dbReference>
<evidence type="ECO:0000256" key="1">
    <source>
        <dbReference type="ARBA" id="ARBA00000085"/>
    </source>
</evidence>
<evidence type="ECO:0000259" key="10">
    <source>
        <dbReference type="Pfam" id="PF07730"/>
    </source>
</evidence>
<name>A0ABW5XDN9_9MICO</name>
<evidence type="ECO:0000256" key="4">
    <source>
        <dbReference type="ARBA" id="ARBA00022679"/>
    </source>
</evidence>
<comment type="catalytic activity">
    <reaction evidence="1">
        <text>ATP + protein L-histidine = ADP + protein N-phospho-L-histidine.</text>
        <dbReference type="EC" id="2.7.13.3"/>
    </reaction>
</comment>
<sequence length="323" mass="35256">MSSSSTGAALLAMFSMATRGRWQEILPNSLLFATSQIVSSLVYSEILAPGIPLMIGFVSIVPLSVIFYAVAVSIGERRKRNSAFTAWQASEQQVQSSRVQEIRALERTSIAREMHDVLAHRISMVALHSGALAYRDDMPPEQVHETAQLINDSARLALSELREVLGTLRADQISDESDAPQPTLAQLPLLWEEANTAVAPVSIVWHGLRPEDADVLQESTSRNAYRVIQEGLTNARKHAPGIPVQVSLSRIDPRFLRITLVNRLAGGRTVQDTVPLEGFGLIGMTERVRSSGGTITAGPSGDLFVVDVALPWVEREIGQEDSE</sequence>
<dbReference type="Pfam" id="PF07730">
    <property type="entry name" value="HisKA_3"/>
    <property type="match status" value="1"/>
</dbReference>
<feature type="domain" description="Signal transduction histidine kinase subgroup 3 dimerisation and phosphoacceptor" evidence="10">
    <location>
        <begin position="106"/>
        <end position="171"/>
    </location>
</feature>
<dbReference type="Gene3D" id="3.30.565.10">
    <property type="entry name" value="Histidine kinase-like ATPase, C-terminal domain"/>
    <property type="match status" value="1"/>
</dbReference>
<keyword evidence="5" id="KW-0547">Nucleotide-binding</keyword>
<keyword evidence="8" id="KW-0902">Two-component regulatory system</keyword>
<protein>
    <recommendedName>
        <fullName evidence="2">histidine kinase</fullName>
        <ecNumber evidence="2">2.7.13.3</ecNumber>
    </recommendedName>
</protein>
<dbReference type="InterPro" id="IPR036890">
    <property type="entry name" value="HATPase_C_sf"/>
</dbReference>
<evidence type="ECO:0000256" key="2">
    <source>
        <dbReference type="ARBA" id="ARBA00012438"/>
    </source>
</evidence>
<evidence type="ECO:0000256" key="6">
    <source>
        <dbReference type="ARBA" id="ARBA00022777"/>
    </source>
</evidence>
<keyword evidence="6 11" id="KW-0418">Kinase</keyword>